<keyword evidence="12" id="KW-1185">Reference proteome</keyword>
<protein>
    <submittedName>
        <fullName evidence="11">ABC transporter permease subunit</fullName>
    </submittedName>
</protein>
<dbReference type="NCBIfam" id="TIGR01726">
    <property type="entry name" value="HEQRo_perm_3TM"/>
    <property type="match status" value="1"/>
</dbReference>
<evidence type="ECO:0000256" key="3">
    <source>
        <dbReference type="ARBA" id="ARBA00022448"/>
    </source>
</evidence>
<dbReference type="InterPro" id="IPR043429">
    <property type="entry name" value="ArtM/GltK/GlnP/TcyL/YhdX-like"/>
</dbReference>
<feature type="transmembrane region" description="Helical" evidence="9">
    <location>
        <begin position="221"/>
        <end position="242"/>
    </location>
</feature>
<evidence type="ECO:0000256" key="7">
    <source>
        <dbReference type="ARBA" id="ARBA00022989"/>
    </source>
</evidence>
<dbReference type="CDD" id="cd06261">
    <property type="entry name" value="TM_PBP2"/>
    <property type="match status" value="1"/>
</dbReference>
<keyword evidence="6" id="KW-0029">Amino-acid transport</keyword>
<feature type="transmembrane region" description="Helical" evidence="9">
    <location>
        <begin position="106"/>
        <end position="127"/>
    </location>
</feature>
<dbReference type="PROSITE" id="PS50928">
    <property type="entry name" value="ABC_TM1"/>
    <property type="match status" value="1"/>
</dbReference>
<evidence type="ECO:0000256" key="4">
    <source>
        <dbReference type="ARBA" id="ARBA00022475"/>
    </source>
</evidence>
<dbReference type="InterPro" id="IPR035906">
    <property type="entry name" value="MetI-like_sf"/>
</dbReference>
<evidence type="ECO:0000313" key="12">
    <source>
        <dbReference type="Proteomes" id="UP001596084"/>
    </source>
</evidence>
<feature type="transmembrane region" description="Helical" evidence="9">
    <location>
        <begin position="262"/>
        <end position="281"/>
    </location>
</feature>
<organism evidence="11 12">
    <name type="scientific">Polaromonas jejuensis</name>
    <dbReference type="NCBI Taxonomy" id="457502"/>
    <lineage>
        <taxon>Bacteria</taxon>
        <taxon>Pseudomonadati</taxon>
        <taxon>Pseudomonadota</taxon>
        <taxon>Betaproteobacteria</taxon>
        <taxon>Burkholderiales</taxon>
        <taxon>Comamonadaceae</taxon>
        <taxon>Polaromonas</taxon>
    </lineage>
</organism>
<evidence type="ECO:0000259" key="10">
    <source>
        <dbReference type="PROSITE" id="PS50928"/>
    </source>
</evidence>
<evidence type="ECO:0000256" key="6">
    <source>
        <dbReference type="ARBA" id="ARBA00022970"/>
    </source>
</evidence>
<evidence type="ECO:0000256" key="9">
    <source>
        <dbReference type="RuleBase" id="RU363032"/>
    </source>
</evidence>
<dbReference type="Pfam" id="PF00528">
    <property type="entry name" value="BPD_transp_1"/>
    <property type="match status" value="1"/>
</dbReference>
<dbReference type="SUPFAM" id="SSF161098">
    <property type="entry name" value="MetI-like"/>
    <property type="match status" value="2"/>
</dbReference>
<comment type="similarity">
    <text evidence="2">Belongs to the binding-protein-dependent transport system permease family. HisMQ subfamily.</text>
</comment>
<reference evidence="12" key="1">
    <citation type="journal article" date="2019" name="Int. J. Syst. Evol. Microbiol.">
        <title>The Global Catalogue of Microorganisms (GCM) 10K type strain sequencing project: providing services to taxonomists for standard genome sequencing and annotation.</title>
        <authorList>
            <consortium name="The Broad Institute Genomics Platform"/>
            <consortium name="The Broad Institute Genome Sequencing Center for Infectious Disease"/>
            <person name="Wu L."/>
            <person name="Ma J."/>
        </authorList>
    </citation>
    <scope>NUCLEOTIDE SEQUENCE [LARGE SCALE GENOMIC DNA]</scope>
    <source>
        <strain evidence="12">CGMCC 4.7277</strain>
    </source>
</reference>
<evidence type="ECO:0000256" key="5">
    <source>
        <dbReference type="ARBA" id="ARBA00022692"/>
    </source>
</evidence>
<feature type="domain" description="ABC transmembrane type-1" evidence="10">
    <location>
        <begin position="100"/>
        <end position="381"/>
    </location>
</feature>
<feature type="transmembrane region" description="Helical" evidence="9">
    <location>
        <begin position="148"/>
        <end position="173"/>
    </location>
</feature>
<dbReference type="EMBL" id="JBHSMX010000066">
    <property type="protein sequence ID" value="MFC5524106.1"/>
    <property type="molecule type" value="Genomic_DNA"/>
</dbReference>
<dbReference type="Gene3D" id="1.10.3720.10">
    <property type="entry name" value="MetI-like"/>
    <property type="match status" value="1"/>
</dbReference>
<sequence>MDIFTRPYSTDDVPTMTDSQWARHMYLIKQGLIVAAVLGILACLAIAIRAGLARNGIGFDMGFLGGMANFDISEGSLPTLEGLRRFVSSDTNGQALLVGFLNTVKVSIIAIALSTVLGVLIGVARVSRNWLVRQLSFGLVEFVRNTPLLIQLVFWYFAVALKLPGLADASVWLGGIILSQQGLYLPTVVGANGAPIFAIWALLMSVVFLVGAVARKGSRTLKLAGAALGLVISVVLGFPLTLQVPQADGVNVVGGLSLTPEFGALVAGLSVYTAAFIAEIVRGAILSLPKGQWEASAALGLTRRATFVDIVVPQVFRVVLPAFGNQYISLAKSTSLGIAIGFSDLFNVYGTVANQSGRSLEGVIVVMLAYLFLSWIISAVVNLANSRVLKAGGSR</sequence>
<keyword evidence="3 9" id="KW-0813">Transport</keyword>
<keyword evidence="7 9" id="KW-1133">Transmembrane helix</keyword>
<gene>
    <name evidence="11" type="ORF">ACFPP7_24820</name>
</gene>
<dbReference type="PANTHER" id="PTHR30614:SF37">
    <property type="entry name" value="AMINO-ACID ABC TRANSPORTER PERMEASE PROTEIN YHDX-RELATED"/>
    <property type="match status" value="1"/>
</dbReference>
<evidence type="ECO:0000256" key="8">
    <source>
        <dbReference type="ARBA" id="ARBA00023136"/>
    </source>
</evidence>
<evidence type="ECO:0000313" key="11">
    <source>
        <dbReference type="EMBL" id="MFC5524106.1"/>
    </source>
</evidence>
<keyword evidence="4" id="KW-1003">Cell membrane</keyword>
<name>A0ABW0QGN9_9BURK</name>
<dbReference type="InterPro" id="IPR000515">
    <property type="entry name" value="MetI-like"/>
</dbReference>
<feature type="transmembrane region" description="Helical" evidence="9">
    <location>
        <begin position="363"/>
        <end position="384"/>
    </location>
</feature>
<evidence type="ECO:0000256" key="1">
    <source>
        <dbReference type="ARBA" id="ARBA00004429"/>
    </source>
</evidence>
<comment type="subcellular location">
    <subcellularLocation>
        <location evidence="1">Cell inner membrane</location>
        <topology evidence="1">Multi-pass membrane protein</topology>
    </subcellularLocation>
    <subcellularLocation>
        <location evidence="9">Cell membrane</location>
        <topology evidence="9">Multi-pass membrane protein</topology>
    </subcellularLocation>
</comment>
<feature type="transmembrane region" description="Helical" evidence="9">
    <location>
        <begin position="32"/>
        <end position="52"/>
    </location>
</feature>
<feature type="transmembrane region" description="Helical" evidence="9">
    <location>
        <begin position="193"/>
        <end position="214"/>
    </location>
</feature>
<keyword evidence="8 9" id="KW-0472">Membrane</keyword>
<evidence type="ECO:0000256" key="2">
    <source>
        <dbReference type="ARBA" id="ARBA00010072"/>
    </source>
</evidence>
<dbReference type="PANTHER" id="PTHR30614">
    <property type="entry name" value="MEMBRANE COMPONENT OF AMINO ACID ABC TRANSPORTER"/>
    <property type="match status" value="1"/>
</dbReference>
<comment type="caution">
    <text evidence="11">The sequence shown here is derived from an EMBL/GenBank/DDBJ whole genome shotgun (WGS) entry which is preliminary data.</text>
</comment>
<accession>A0ABW0QGN9</accession>
<proteinExistence type="inferred from homology"/>
<keyword evidence="5 9" id="KW-0812">Transmembrane</keyword>
<dbReference type="InterPro" id="IPR010065">
    <property type="entry name" value="AA_ABC_transptr_permease_3TM"/>
</dbReference>
<dbReference type="Proteomes" id="UP001596084">
    <property type="component" value="Unassembled WGS sequence"/>
</dbReference>